<proteinExistence type="predicted"/>
<dbReference type="EMBL" id="JARPOI010000015">
    <property type="protein sequence ID" value="KAJ9152991.1"/>
    <property type="molecule type" value="Genomic_DNA"/>
</dbReference>
<reference evidence="1 2" key="1">
    <citation type="journal article" date="2023" name="Plant Biotechnol. J.">
        <title>Chromosome-level wild Hevea brasiliensis genome provides new tools for genomic-assisted breeding and valuable loci to elevate rubber yield.</title>
        <authorList>
            <person name="Cheng H."/>
            <person name="Song X."/>
            <person name="Hu Y."/>
            <person name="Wu T."/>
            <person name="Yang Q."/>
            <person name="An Z."/>
            <person name="Feng S."/>
            <person name="Deng Z."/>
            <person name="Wu W."/>
            <person name="Zeng X."/>
            <person name="Tu M."/>
            <person name="Wang X."/>
            <person name="Huang H."/>
        </authorList>
    </citation>
    <scope>NUCLEOTIDE SEQUENCE [LARGE SCALE GENOMIC DNA]</scope>
    <source>
        <strain evidence="1">MT/VB/25A 57/8</strain>
    </source>
</reference>
<dbReference type="PANTHER" id="PTHR34196">
    <property type="entry name" value="OS02G0697700 PROTEIN"/>
    <property type="match status" value="1"/>
</dbReference>
<sequence>MGLSCGDGEHDFVSVSPFLSPSLPLFSQIWMRESEVPLIYETTRQSGQRFGEMDIHHHHHPVEDVEFWPVEHPMEPQDEDRPVRCPIPTSSFVNDGSISEQRCGESLRKRADVPAAVNKEGIVIVAAEPPLRAVRKRHHTLTHGNHITRMPHLPPLPTQNVTIFQMLQQLDEFEC</sequence>
<evidence type="ECO:0000313" key="2">
    <source>
        <dbReference type="Proteomes" id="UP001174677"/>
    </source>
</evidence>
<dbReference type="Proteomes" id="UP001174677">
    <property type="component" value="Chromosome 15"/>
</dbReference>
<gene>
    <name evidence="1" type="ORF">P3X46_026488</name>
</gene>
<comment type="caution">
    <text evidence="1">The sequence shown here is derived from an EMBL/GenBank/DDBJ whole genome shotgun (WGS) entry which is preliminary data.</text>
</comment>
<name>A0ABQ9KY64_HEVBR</name>
<keyword evidence="2" id="KW-1185">Reference proteome</keyword>
<dbReference type="PANTHER" id="PTHR34196:SF4">
    <property type="entry name" value="OS06G0208200 PROTEIN"/>
    <property type="match status" value="1"/>
</dbReference>
<evidence type="ECO:0000313" key="1">
    <source>
        <dbReference type="EMBL" id="KAJ9152991.1"/>
    </source>
</evidence>
<accession>A0ABQ9KY64</accession>
<organism evidence="1 2">
    <name type="scientific">Hevea brasiliensis</name>
    <name type="common">Para rubber tree</name>
    <name type="synonym">Siphonia brasiliensis</name>
    <dbReference type="NCBI Taxonomy" id="3981"/>
    <lineage>
        <taxon>Eukaryota</taxon>
        <taxon>Viridiplantae</taxon>
        <taxon>Streptophyta</taxon>
        <taxon>Embryophyta</taxon>
        <taxon>Tracheophyta</taxon>
        <taxon>Spermatophyta</taxon>
        <taxon>Magnoliopsida</taxon>
        <taxon>eudicotyledons</taxon>
        <taxon>Gunneridae</taxon>
        <taxon>Pentapetalae</taxon>
        <taxon>rosids</taxon>
        <taxon>fabids</taxon>
        <taxon>Malpighiales</taxon>
        <taxon>Euphorbiaceae</taxon>
        <taxon>Crotonoideae</taxon>
        <taxon>Micrandreae</taxon>
        <taxon>Hevea</taxon>
    </lineage>
</organism>
<protein>
    <submittedName>
        <fullName evidence="1">Uncharacterized protein</fullName>
    </submittedName>
</protein>